<evidence type="ECO:0000256" key="9">
    <source>
        <dbReference type="ARBA" id="ARBA00023242"/>
    </source>
</evidence>
<evidence type="ECO:0000256" key="7">
    <source>
        <dbReference type="ARBA" id="ARBA00022782"/>
    </source>
</evidence>
<evidence type="ECO:0000256" key="11">
    <source>
        <dbReference type="SAM" id="Coils"/>
    </source>
</evidence>
<dbReference type="GO" id="GO:0030154">
    <property type="term" value="P:cell differentiation"/>
    <property type="evidence" value="ECO:0007669"/>
    <property type="project" value="UniProtKB-KW"/>
</dbReference>
<dbReference type="GO" id="GO:0005634">
    <property type="term" value="C:nucleus"/>
    <property type="evidence" value="ECO:0007669"/>
    <property type="project" value="UniProtKB-SubCell"/>
</dbReference>
<dbReference type="GO" id="GO:0005814">
    <property type="term" value="C:centriole"/>
    <property type="evidence" value="ECO:0007669"/>
    <property type="project" value="TreeGrafter"/>
</dbReference>
<evidence type="ECO:0000256" key="8">
    <source>
        <dbReference type="ARBA" id="ARBA00023054"/>
    </source>
</evidence>
<keyword evidence="5" id="KW-0217">Developmental protein</keyword>
<name>A0A3Q3KGF4_MONAL</name>
<evidence type="ECO:0000256" key="12">
    <source>
        <dbReference type="SAM" id="MobiDB-lite"/>
    </source>
</evidence>
<proteinExistence type="predicted"/>
<evidence type="ECO:0000256" key="3">
    <source>
        <dbReference type="ARBA" id="ARBA00004496"/>
    </source>
</evidence>
<dbReference type="InterPro" id="IPR009800">
    <property type="entry name" value="HCR"/>
</dbReference>
<evidence type="ECO:0000256" key="1">
    <source>
        <dbReference type="ARBA" id="ARBA00003936"/>
    </source>
</evidence>
<accession>A0A3Q3KGF4</accession>
<dbReference type="AlphaFoldDB" id="A0A3Q3KGF4"/>
<dbReference type="GO" id="GO:0005737">
    <property type="term" value="C:cytoplasm"/>
    <property type="evidence" value="ECO:0007669"/>
    <property type="project" value="UniProtKB-SubCell"/>
</dbReference>
<feature type="region of interest" description="Disordered" evidence="12">
    <location>
        <begin position="32"/>
        <end position="57"/>
    </location>
</feature>
<dbReference type="Proteomes" id="UP000261600">
    <property type="component" value="Unplaced"/>
</dbReference>
<evidence type="ECO:0000256" key="4">
    <source>
        <dbReference type="ARBA" id="ARBA00016468"/>
    </source>
</evidence>
<keyword evidence="6" id="KW-0963">Cytoplasm</keyword>
<evidence type="ECO:0000256" key="6">
    <source>
        <dbReference type="ARBA" id="ARBA00022490"/>
    </source>
</evidence>
<evidence type="ECO:0000256" key="2">
    <source>
        <dbReference type="ARBA" id="ARBA00004123"/>
    </source>
</evidence>
<keyword evidence="8 11" id="KW-0175">Coiled coil</keyword>
<dbReference type="STRING" id="43700.ENSMALP00000028313"/>
<sequence>MERHNFGNEKLIVPADFISSAVSRKVQGDLVPPSHFLPSGQPAGEHRGVKMPGTPPPISWINPSQTSVPTGDPSLANPWLAVSQAQQKVLELRKENQRLMMLQGDSIEGRIPMDRSSEHMTRSVERSEHWYRWKSEWCLKAEKHKAEAERLKGQVEALKESAGRHREEMRDKDGTLSRQSHELEAMREELFKAKTELSQLREELIHSSAQKEKLCSQLERLKSESGEEIAKLRRDVERSKEEARDMALKVEMGRLQAEVEAKQLSEQLEEMERKQEVELQQLNASHCAELGAARKVKNELQAKLQSMTSEVVQLKGTLMEVSTERDGLKEHLSQLGQAFERQTVTLQSLRNYIGQLAPEKGEKERLNEAVEKLAKEKAALQKTAELLTVRLNSVNEILTLQEEKMVKTSADPLVKNGSEGLQVLQLWREKVFKLCVQLRSKDIELKGEKDQLLAKVRFMEQQLQQQQHQANVLQHSLDDRIAELDLERVEKESVKQDLAQAHKENSQLKSQYQEAEAGLKILTEAVHRFSLAFENKVAEGDAAQSRLNTLTQRLTFAKRRVDTIQGLFMRRAALQKVQQASKQAQQGADSITDLQTELSLVSEERDKLTQELKRTPELIKKALADLKEQYECKLRQQQQELEQRSEKVRLAVAGREEAEQSLQQVQAQLEESKVTLETLHSELSIQQEHSGRALQEIEGRCAEKLREMEVQVNMARREHTKAVMTLRQFEREAARKQLKEMKEDKNLLASVAEQGLISEYARVPTTSLQNSAAPREKQQKPSERSCSVGVKVQLPAGERLLSVLEELQTLSAAVVNSSEDSAEEEGQSDSAGPPTDSLHS</sequence>
<feature type="coiled-coil region" evidence="11">
    <location>
        <begin position="449"/>
        <end position="525"/>
    </location>
</feature>
<feature type="region of interest" description="Disordered" evidence="12">
    <location>
        <begin position="814"/>
        <end position="840"/>
    </location>
</feature>
<comment type="function">
    <text evidence="1">May be a regulator of keratinocyte proliferation or differentiation.</text>
</comment>
<evidence type="ECO:0000313" key="14">
    <source>
        <dbReference type="Proteomes" id="UP000261600"/>
    </source>
</evidence>
<dbReference type="Ensembl" id="ENSMALT00000028830.1">
    <property type="protein sequence ID" value="ENSMALP00000028313.1"/>
    <property type="gene ID" value="ENSMALG00000019611.1"/>
</dbReference>
<dbReference type="GO" id="GO:0006611">
    <property type="term" value="P:protein export from nucleus"/>
    <property type="evidence" value="ECO:0007669"/>
    <property type="project" value="TreeGrafter"/>
</dbReference>
<protein>
    <recommendedName>
        <fullName evidence="4">Coiled-coil alpha-helical rod protein 1</fullName>
    </recommendedName>
    <alternativeName>
        <fullName evidence="10">Alpha-helical coiled-coil rod protein</fullName>
    </alternativeName>
</protein>
<feature type="region of interest" description="Disordered" evidence="12">
    <location>
        <begin position="767"/>
        <end position="788"/>
    </location>
</feature>
<evidence type="ECO:0000256" key="10">
    <source>
        <dbReference type="ARBA" id="ARBA00031932"/>
    </source>
</evidence>
<reference evidence="13" key="2">
    <citation type="submission" date="2025-09" db="UniProtKB">
        <authorList>
            <consortium name="Ensembl"/>
        </authorList>
    </citation>
    <scope>IDENTIFICATION</scope>
</reference>
<dbReference type="PANTHER" id="PTHR46822">
    <property type="entry name" value="COILED-COIL ALPHA-HELICAL ROD PROTEIN 1"/>
    <property type="match status" value="1"/>
</dbReference>
<evidence type="ECO:0000256" key="5">
    <source>
        <dbReference type="ARBA" id="ARBA00022473"/>
    </source>
</evidence>
<comment type="subcellular location">
    <subcellularLocation>
        <location evidence="3">Cytoplasm</location>
    </subcellularLocation>
    <subcellularLocation>
        <location evidence="2">Nucleus</location>
    </subcellularLocation>
</comment>
<keyword evidence="7" id="KW-0221">Differentiation</keyword>
<feature type="coiled-coil region" evidence="11">
    <location>
        <begin position="591"/>
        <end position="682"/>
    </location>
</feature>
<keyword evidence="14" id="KW-1185">Reference proteome</keyword>
<feature type="region of interest" description="Disordered" evidence="12">
    <location>
        <begin position="159"/>
        <end position="178"/>
    </location>
</feature>
<dbReference type="PANTHER" id="PTHR46822:SF1">
    <property type="entry name" value="COILED-COIL ALPHA-HELICAL ROD PROTEIN 1"/>
    <property type="match status" value="1"/>
</dbReference>
<reference evidence="13" key="1">
    <citation type="submission" date="2025-08" db="UniProtKB">
        <authorList>
            <consortium name="Ensembl"/>
        </authorList>
    </citation>
    <scope>IDENTIFICATION</scope>
</reference>
<feature type="compositionally biased region" description="Basic and acidic residues" evidence="12">
    <location>
        <begin position="774"/>
        <end position="783"/>
    </location>
</feature>
<keyword evidence="9" id="KW-0539">Nucleus</keyword>
<evidence type="ECO:0000313" key="13">
    <source>
        <dbReference type="Ensembl" id="ENSMALP00000028313.1"/>
    </source>
</evidence>
<feature type="coiled-coil region" evidence="11">
    <location>
        <begin position="363"/>
        <end position="390"/>
    </location>
</feature>
<organism evidence="13 14">
    <name type="scientific">Monopterus albus</name>
    <name type="common">Swamp eel</name>
    <dbReference type="NCBI Taxonomy" id="43700"/>
    <lineage>
        <taxon>Eukaryota</taxon>
        <taxon>Metazoa</taxon>
        <taxon>Chordata</taxon>
        <taxon>Craniata</taxon>
        <taxon>Vertebrata</taxon>
        <taxon>Euteleostomi</taxon>
        <taxon>Actinopterygii</taxon>
        <taxon>Neopterygii</taxon>
        <taxon>Teleostei</taxon>
        <taxon>Neoteleostei</taxon>
        <taxon>Acanthomorphata</taxon>
        <taxon>Anabantaria</taxon>
        <taxon>Synbranchiformes</taxon>
        <taxon>Synbranchidae</taxon>
        <taxon>Monopterus</taxon>
    </lineage>
</organism>
<dbReference type="Pfam" id="PF07111">
    <property type="entry name" value="HCR"/>
    <property type="match status" value="1"/>
</dbReference>